<dbReference type="InterPro" id="IPR011059">
    <property type="entry name" value="Metal-dep_hydrolase_composite"/>
</dbReference>
<feature type="domain" description="Amidohydrolase-related" evidence="1">
    <location>
        <begin position="42"/>
        <end position="356"/>
    </location>
</feature>
<proteinExistence type="predicted"/>
<dbReference type="Gene3D" id="3.20.20.140">
    <property type="entry name" value="Metal-dependent hydrolases"/>
    <property type="match status" value="1"/>
</dbReference>
<dbReference type="InterPro" id="IPR051781">
    <property type="entry name" value="Metallo-dep_Hydrolase"/>
</dbReference>
<dbReference type="PANTHER" id="PTHR43135">
    <property type="entry name" value="ALPHA-D-RIBOSE 1-METHYLPHOSPHONATE 5-TRIPHOSPHATE DIPHOSPHATASE"/>
    <property type="match status" value="1"/>
</dbReference>
<protein>
    <submittedName>
        <fullName evidence="2">Amidohydrolase family protein</fullName>
    </submittedName>
</protein>
<dbReference type="Pfam" id="PF01979">
    <property type="entry name" value="Amidohydro_1"/>
    <property type="match status" value="1"/>
</dbReference>
<sequence>MTALRFRGVVLPGDVETDLYVSDGRISFEPVAGADTALSHGWIVPGLIDAHCHVGLDEHGFAPADDHDAYRNHARIDRDAGVTTLRDCGSIVDTRWMEDEPDLPEVIRAGSHIAQDKRYVKGMYVHTEPADLADEVERQALRGDGWVKLVGDWIDRGRGDLAPLWELDELSAAMERAHAVGARVTAHTFSEEALPDLIASGIDCIEHGTGLTDDVIAAMLEHGTALVPTVINIHNFPTFAAAGEKFPAYAAHMMALFEQHPARLRAAYEAGVAMYAGTDAGGSIRHGRIADEVMALAGIGLSAEDALGAASWRAREWLGRDSLSEGARADFVCYDSNPLDDLSVLETPSCVVLGGEVYSR</sequence>
<dbReference type="SUPFAM" id="SSF51556">
    <property type="entry name" value="Metallo-dependent hydrolases"/>
    <property type="match status" value="1"/>
</dbReference>
<dbReference type="EMBL" id="CP047156">
    <property type="protein sequence ID" value="QHC01835.1"/>
    <property type="molecule type" value="Genomic_DNA"/>
</dbReference>
<evidence type="ECO:0000313" key="2">
    <source>
        <dbReference type="EMBL" id="QHC01835.1"/>
    </source>
</evidence>
<dbReference type="SUPFAM" id="SSF51338">
    <property type="entry name" value="Composite domain of metallo-dependent hydrolases"/>
    <property type="match status" value="1"/>
</dbReference>
<keyword evidence="2" id="KW-0378">Hydrolase</keyword>
<dbReference type="KEGG" id="eke:EK0264_17150"/>
<dbReference type="PANTHER" id="PTHR43135:SF4">
    <property type="entry name" value="AMIDOHYDROLASE-RELATED DOMAIN-CONTAINING PROTEIN"/>
    <property type="match status" value="1"/>
</dbReference>
<dbReference type="InterPro" id="IPR032466">
    <property type="entry name" value="Metal_Hydrolase"/>
</dbReference>
<evidence type="ECO:0000259" key="1">
    <source>
        <dbReference type="Pfam" id="PF01979"/>
    </source>
</evidence>
<dbReference type="GO" id="GO:0016810">
    <property type="term" value="F:hydrolase activity, acting on carbon-nitrogen (but not peptide) bonds"/>
    <property type="evidence" value="ECO:0007669"/>
    <property type="project" value="InterPro"/>
</dbReference>
<evidence type="ECO:0000313" key="3">
    <source>
        <dbReference type="Proteomes" id="UP000463857"/>
    </source>
</evidence>
<organism evidence="2 3">
    <name type="scientific">Epidermidibacterium keratini</name>
    <dbReference type="NCBI Taxonomy" id="1891644"/>
    <lineage>
        <taxon>Bacteria</taxon>
        <taxon>Bacillati</taxon>
        <taxon>Actinomycetota</taxon>
        <taxon>Actinomycetes</taxon>
        <taxon>Sporichthyales</taxon>
        <taxon>Sporichthyaceae</taxon>
        <taxon>Epidermidibacterium</taxon>
    </lineage>
</organism>
<dbReference type="Proteomes" id="UP000463857">
    <property type="component" value="Chromosome"/>
</dbReference>
<dbReference type="AlphaFoldDB" id="A0A7L4YRH7"/>
<dbReference type="OrthoDB" id="3451205at2"/>
<accession>A0A7L4YRH7</accession>
<dbReference type="RefSeq" id="WP_159546959.1">
    <property type="nucleotide sequence ID" value="NZ_CP047156.1"/>
</dbReference>
<dbReference type="InParanoid" id="A0A7L4YRH7"/>
<dbReference type="InterPro" id="IPR006680">
    <property type="entry name" value="Amidohydro-rel"/>
</dbReference>
<keyword evidence="3" id="KW-1185">Reference proteome</keyword>
<reference evidence="2 3" key="1">
    <citation type="journal article" date="2018" name="Int. J. Syst. Evol. Microbiol.">
        <title>Epidermidibacterium keratini gen. nov., sp. nov., a member of the family Sporichthyaceae, isolated from keratin epidermis.</title>
        <authorList>
            <person name="Lee D.G."/>
            <person name="Trujillo M.E."/>
            <person name="Kang S."/>
            <person name="Nam J.J."/>
            <person name="Kim Y.J."/>
        </authorList>
    </citation>
    <scope>NUCLEOTIDE SEQUENCE [LARGE SCALE GENOMIC DNA]</scope>
    <source>
        <strain evidence="2 3">EPI-7</strain>
    </source>
</reference>
<gene>
    <name evidence="2" type="ORF">EK0264_17150</name>
</gene>
<name>A0A7L4YRH7_9ACTN</name>
<dbReference type="Gene3D" id="2.30.40.10">
    <property type="entry name" value="Urease, subunit C, domain 1"/>
    <property type="match status" value="1"/>
</dbReference>